<sequence length="253" mass="29628">MTKFLPRCKDIEGAKELLEQVENDVSTIDASIAELKAKREELEKVIEDSKGKFTVGVLTGKINAEHELKMLEQTLLEAEDAREKMIGEKLYRKAEKVILEHRERVNKSYDDMQKAIIEKLYELRFLYRELIQYDNAEYANIKAFTSALSEYFPDFIDELNLNPILHISQVALERDDKYNTSRVIDMFPETAYGVEGGLFQRSEKVDHTTVINDKLVYRSAFWNKKYGINPTEIKEKFQREREEVRAFEEIPEA</sequence>
<dbReference type="RefSeq" id="WP_212120384.1">
    <property type="nucleotide sequence ID" value="NZ_JAGTPX020000021.1"/>
</dbReference>
<dbReference type="AlphaFoldDB" id="A0A941JP49"/>
<proteinExistence type="predicted"/>
<comment type="caution">
    <text evidence="2">The sequence shown here is derived from an EMBL/GenBank/DDBJ whole genome shotgun (WGS) entry which is preliminary data.</text>
</comment>
<feature type="coiled-coil region" evidence="1">
    <location>
        <begin position="18"/>
        <end position="88"/>
    </location>
</feature>
<evidence type="ECO:0000313" key="2">
    <source>
        <dbReference type="EMBL" id="MBR8671324.1"/>
    </source>
</evidence>
<keyword evidence="1" id="KW-0175">Coiled coil</keyword>
<name>A0A941JP49_NIACI</name>
<protein>
    <submittedName>
        <fullName evidence="2">Uncharacterized protein</fullName>
    </submittedName>
</protein>
<dbReference type="EMBL" id="JAGTPX010000020">
    <property type="protein sequence ID" value="MBR8671324.1"/>
    <property type="molecule type" value="Genomic_DNA"/>
</dbReference>
<accession>A0A941JP49</accession>
<gene>
    <name evidence="2" type="ORF">KD144_17440</name>
</gene>
<reference evidence="2" key="1">
    <citation type="submission" date="2021-04" db="EMBL/GenBank/DDBJ databases">
        <title>Genomic analysis of electroactive and textile dye degrading Bacillus circulans strain: DC10 isolated from constructed wetland-microbial fuel cells treating textile dye wastewaters.</title>
        <authorList>
            <person name="Patel D.U."/>
            <person name="Desai C.R."/>
        </authorList>
    </citation>
    <scope>NUCLEOTIDE SEQUENCE</scope>
    <source>
        <strain evidence="2">DC10</strain>
    </source>
</reference>
<evidence type="ECO:0000256" key="1">
    <source>
        <dbReference type="SAM" id="Coils"/>
    </source>
</evidence>
<organism evidence="2">
    <name type="scientific">Niallia circulans</name>
    <name type="common">Bacillus circulans</name>
    <dbReference type="NCBI Taxonomy" id="1397"/>
    <lineage>
        <taxon>Bacteria</taxon>
        <taxon>Bacillati</taxon>
        <taxon>Bacillota</taxon>
        <taxon>Bacilli</taxon>
        <taxon>Bacillales</taxon>
        <taxon>Bacillaceae</taxon>
        <taxon>Niallia</taxon>
    </lineage>
</organism>